<dbReference type="Gene3D" id="1.25.40.470">
    <property type="match status" value="1"/>
</dbReference>
<name>A0AAD5GYL4_AMBAR</name>
<dbReference type="Proteomes" id="UP001206925">
    <property type="component" value="Unassembled WGS sequence"/>
</dbReference>
<feature type="compositionally biased region" description="Acidic residues" evidence="1">
    <location>
        <begin position="103"/>
        <end position="128"/>
    </location>
</feature>
<gene>
    <name evidence="2" type="ORF">M8C21_030310</name>
</gene>
<feature type="compositionally biased region" description="Basic and acidic residues" evidence="1">
    <location>
        <begin position="88"/>
        <end position="102"/>
    </location>
</feature>
<feature type="region of interest" description="Disordered" evidence="1">
    <location>
        <begin position="88"/>
        <end position="160"/>
    </location>
</feature>
<proteinExistence type="predicted"/>
<dbReference type="EMBL" id="JAMZMK010000236">
    <property type="protein sequence ID" value="KAI7756896.1"/>
    <property type="molecule type" value="Genomic_DNA"/>
</dbReference>
<evidence type="ECO:0000313" key="2">
    <source>
        <dbReference type="EMBL" id="KAI7756896.1"/>
    </source>
</evidence>
<protein>
    <submittedName>
        <fullName evidence="2">Uncharacterized protein</fullName>
    </submittedName>
</protein>
<feature type="compositionally biased region" description="Low complexity" evidence="1">
    <location>
        <begin position="151"/>
        <end position="160"/>
    </location>
</feature>
<comment type="caution">
    <text evidence="2">The sequence shown here is derived from an EMBL/GenBank/DDBJ whole genome shotgun (WGS) entry which is preliminary data.</text>
</comment>
<evidence type="ECO:0000313" key="3">
    <source>
        <dbReference type="Proteomes" id="UP001206925"/>
    </source>
</evidence>
<organism evidence="2 3">
    <name type="scientific">Ambrosia artemisiifolia</name>
    <name type="common">Common ragweed</name>
    <dbReference type="NCBI Taxonomy" id="4212"/>
    <lineage>
        <taxon>Eukaryota</taxon>
        <taxon>Viridiplantae</taxon>
        <taxon>Streptophyta</taxon>
        <taxon>Embryophyta</taxon>
        <taxon>Tracheophyta</taxon>
        <taxon>Spermatophyta</taxon>
        <taxon>Magnoliopsida</taxon>
        <taxon>eudicotyledons</taxon>
        <taxon>Gunneridae</taxon>
        <taxon>Pentapetalae</taxon>
        <taxon>asterids</taxon>
        <taxon>campanulids</taxon>
        <taxon>Asterales</taxon>
        <taxon>Asteraceae</taxon>
        <taxon>Asteroideae</taxon>
        <taxon>Heliantheae alliance</taxon>
        <taxon>Heliantheae</taxon>
        <taxon>Ambrosia</taxon>
    </lineage>
</organism>
<dbReference type="AlphaFoldDB" id="A0AAD5GYL4"/>
<keyword evidence="3" id="KW-1185">Reference proteome</keyword>
<accession>A0AAD5GYL4</accession>
<evidence type="ECO:0000256" key="1">
    <source>
        <dbReference type="SAM" id="MobiDB-lite"/>
    </source>
</evidence>
<reference evidence="2" key="1">
    <citation type="submission" date="2022-06" db="EMBL/GenBank/DDBJ databases">
        <title>Uncovering the hologenomic basis of an extraordinary plant invasion.</title>
        <authorList>
            <person name="Bieker V.C."/>
            <person name="Martin M.D."/>
            <person name="Gilbert T."/>
            <person name="Hodgins K."/>
            <person name="Battlay P."/>
            <person name="Petersen B."/>
            <person name="Wilson J."/>
        </authorList>
    </citation>
    <scope>NUCLEOTIDE SEQUENCE</scope>
    <source>
        <strain evidence="2">AA19_3_7</strain>
        <tissue evidence="2">Leaf</tissue>
    </source>
</reference>
<sequence>MARSYLPSKVSEIVALWRKDLNKINQKAAESLADPEEYPNMFEDWQVALEVEARAAETRGTYPPATEYVNYVDRSHVNLVEVFKHMQLDDEEPHENGEHNYEGVEENENENEGEYVDGEEIDQEEDAIAMDNDSSDGPVLVNGNETEEEWGTNNAGNPSA</sequence>